<feature type="domain" description="CWH43-like N-terminal" evidence="7">
    <location>
        <begin position="6"/>
        <end position="91"/>
    </location>
</feature>
<evidence type="ECO:0000256" key="6">
    <source>
        <dbReference type="SAM" id="Phobius"/>
    </source>
</evidence>
<evidence type="ECO:0000256" key="4">
    <source>
        <dbReference type="ARBA" id="ARBA00022989"/>
    </source>
</evidence>
<keyword evidence="5 6" id="KW-0472">Membrane</keyword>
<evidence type="ECO:0000256" key="5">
    <source>
        <dbReference type="ARBA" id="ARBA00023136"/>
    </source>
</evidence>
<gene>
    <name evidence="8" type="ORF">CAUJ_LOCUS948</name>
</gene>
<dbReference type="AlphaFoldDB" id="A0A8S1GP50"/>
<evidence type="ECO:0000256" key="2">
    <source>
        <dbReference type="ARBA" id="ARBA00006565"/>
    </source>
</evidence>
<evidence type="ECO:0000259" key="7">
    <source>
        <dbReference type="Pfam" id="PF10277"/>
    </source>
</evidence>
<evidence type="ECO:0000256" key="3">
    <source>
        <dbReference type="ARBA" id="ARBA00022692"/>
    </source>
</evidence>
<dbReference type="OrthoDB" id="191706at2759"/>
<evidence type="ECO:0000313" key="9">
    <source>
        <dbReference type="Proteomes" id="UP000835052"/>
    </source>
</evidence>
<dbReference type="GO" id="GO:0012505">
    <property type="term" value="C:endomembrane system"/>
    <property type="evidence" value="ECO:0007669"/>
    <property type="project" value="UniProtKB-SubCell"/>
</dbReference>
<accession>A0A8S1GP50</accession>
<comment type="caution">
    <text evidence="8">The sequence shown here is derived from an EMBL/GenBank/DDBJ whole genome shotgun (WGS) entry which is preliminary data.</text>
</comment>
<keyword evidence="3 6" id="KW-0812">Transmembrane</keyword>
<dbReference type="PANTHER" id="PTHR21324:SF2">
    <property type="entry name" value="EG:22E5.9 PROTEIN"/>
    <property type="match status" value="1"/>
</dbReference>
<evidence type="ECO:0000256" key="1">
    <source>
        <dbReference type="ARBA" id="ARBA00004127"/>
    </source>
</evidence>
<organism evidence="8 9">
    <name type="scientific">Caenorhabditis auriculariae</name>
    <dbReference type="NCBI Taxonomy" id="2777116"/>
    <lineage>
        <taxon>Eukaryota</taxon>
        <taxon>Metazoa</taxon>
        <taxon>Ecdysozoa</taxon>
        <taxon>Nematoda</taxon>
        <taxon>Chromadorea</taxon>
        <taxon>Rhabditida</taxon>
        <taxon>Rhabditina</taxon>
        <taxon>Rhabditomorpha</taxon>
        <taxon>Rhabditoidea</taxon>
        <taxon>Rhabditidae</taxon>
        <taxon>Peloderinae</taxon>
        <taxon>Caenorhabditis</taxon>
    </lineage>
</organism>
<dbReference type="Pfam" id="PF10277">
    <property type="entry name" value="Frag1"/>
    <property type="match status" value="1"/>
</dbReference>
<comment type="similarity">
    <text evidence="2">Belongs to the DRAM/TMEM150 family.</text>
</comment>
<comment type="subcellular location">
    <subcellularLocation>
        <location evidence="1">Endomembrane system</location>
        <topology evidence="1">Multi-pass membrane protein</topology>
    </subcellularLocation>
</comment>
<reference evidence="8" key="1">
    <citation type="submission" date="2020-10" db="EMBL/GenBank/DDBJ databases">
        <authorList>
            <person name="Kikuchi T."/>
        </authorList>
    </citation>
    <scope>NUCLEOTIDE SEQUENCE</scope>
    <source>
        <strain evidence="8">NKZ352</strain>
    </source>
</reference>
<keyword evidence="9" id="KW-1185">Reference proteome</keyword>
<keyword evidence="4 6" id="KW-1133">Transmembrane helix</keyword>
<evidence type="ECO:0000313" key="8">
    <source>
        <dbReference type="EMBL" id="CAD6185029.1"/>
    </source>
</evidence>
<feature type="transmembrane region" description="Helical" evidence="6">
    <location>
        <begin position="63"/>
        <end position="83"/>
    </location>
</feature>
<protein>
    <recommendedName>
        <fullName evidence="7">CWH43-like N-terminal domain-containing protein</fullName>
    </recommendedName>
</protein>
<dbReference type="PANTHER" id="PTHR21324">
    <property type="entry name" value="FASTING-INDUCIBLE INTEGRAL MEMBRANE PROTEIN TM6P1-RELATED"/>
    <property type="match status" value="1"/>
</dbReference>
<dbReference type="EMBL" id="CAJGYM010000002">
    <property type="protein sequence ID" value="CAD6185029.1"/>
    <property type="molecule type" value="Genomic_DNA"/>
</dbReference>
<feature type="transmembrane region" description="Helical" evidence="6">
    <location>
        <begin position="12"/>
        <end position="36"/>
    </location>
</feature>
<name>A0A8S1GP50_9PELO</name>
<sequence>MHPSYANRKIGYIRLALALFGTVCFFTAVSFGWYAAHVFHQYYPNLPTPRPWTSKMWQPGYNYHVRSAFAEWSMALSIVAYILSYSRDFEKFEAKLVVERLVVHLDHSPMANSYEDLRTKAPIPRAPFKLSAGPHCAVASVFQRLCSLQQRMRRNFDLYIMKGVKDYELSSGKFP</sequence>
<dbReference type="InterPro" id="IPR050911">
    <property type="entry name" value="DRAM/TMEM150_Autophagy_Mod"/>
</dbReference>
<proteinExistence type="inferred from homology"/>
<dbReference type="Proteomes" id="UP000835052">
    <property type="component" value="Unassembled WGS sequence"/>
</dbReference>
<dbReference type="InterPro" id="IPR019402">
    <property type="entry name" value="CWH43_N"/>
</dbReference>